<feature type="non-terminal residue" evidence="3">
    <location>
        <position position="1"/>
    </location>
</feature>
<dbReference type="PANTHER" id="PTHR14208">
    <property type="entry name" value="BASIC LEUCINE ZIPPER AND W2 DOMAIN-CONTAINING PROTEIN"/>
    <property type="match status" value="1"/>
</dbReference>
<reference evidence="3" key="1">
    <citation type="journal article" date="2013" name="Genome Biol. Evol.">
        <title>Punctuated emergences of genetic and phenotypic innovations in eumetazoan, bilaterian, euteleostome, and hominidae ancestors.</title>
        <authorList>
            <person name="Wenger Y."/>
            <person name="Galliot B."/>
        </authorList>
    </citation>
    <scope>NUCLEOTIDE SEQUENCE</scope>
    <source>
        <tissue evidence="3">Whole animals</tissue>
    </source>
</reference>
<dbReference type="Pfam" id="PF02020">
    <property type="entry name" value="W2"/>
    <property type="match status" value="1"/>
</dbReference>
<dbReference type="GO" id="GO:0016020">
    <property type="term" value="C:membrane"/>
    <property type="evidence" value="ECO:0007669"/>
    <property type="project" value="TreeGrafter"/>
</dbReference>
<gene>
    <name evidence="3" type="primary">BZW2</name>
</gene>
<dbReference type="PROSITE" id="PS51363">
    <property type="entry name" value="W2"/>
    <property type="match status" value="1"/>
</dbReference>
<evidence type="ECO:0000256" key="1">
    <source>
        <dbReference type="ARBA" id="ARBA00008151"/>
    </source>
</evidence>
<dbReference type="InterPro" id="IPR016024">
    <property type="entry name" value="ARM-type_fold"/>
</dbReference>
<dbReference type="InterPro" id="IPR051245">
    <property type="entry name" value="eIF5-mimic_regulator"/>
</dbReference>
<dbReference type="InterPro" id="IPR043510">
    <property type="entry name" value="W2_5MP1/2"/>
</dbReference>
<dbReference type="Gene3D" id="1.25.40.180">
    <property type="match status" value="1"/>
</dbReference>
<name>T2M2Y7_HYDVU</name>
<sequence length="475" mass="54644">NRFGFVVITNIFRSSLFSRVAIFVFFLARTLPLDKVQINQQGLSVQTHLKKNRTKDCMSQKTPKPTLTGQRIKTRKRDEKEKYDPTNFRDQIVAGLNNVNSDLEQASKFLIQAGSKLDFRRYAEALFDILITGGILGPGGTINDDNGATTSLCIFETEKDIKSMRNMTSVFERMIRQYKYLEKSLDDEMKKVLMFMKGFSDVQRERLAIAVYLLISSGLSSPVCLSQIVNEHLTKDGIGLDFARTLFSVWLSEKDFPSLISMLKKSEIDGKLLELFPLNKRTIENFEAYFSGANLNQIVEFQRNQNTRTSIQELKSRLKKLLENDGSAAEVIAVSKDCKEKHSLKDSEVCILLWTSLMNAVEWNKKEDLLAEQALRHLKKYSSVLQAFTPENEVELLLLQRIQEYCYDNMNFMKLFQKIIMLFYKTDVIGEDAIIRWYKDGHSAKGKSVFLSQMEKMVEWLQSAEEESSEDESDN</sequence>
<dbReference type="PANTHER" id="PTHR14208:SF2">
    <property type="entry name" value="PROTEIN KRASAVIETZ"/>
    <property type="match status" value="1"/>
</dbReference>
<evidence type="ECO:0000313" key="3">
    <source>
        <dbReference type="EMBL" id="CDG66265.1"/>
    </source>
</evidence>
<dbReference type="SUPFAM" id="SSF48371">
    <property type="entry name" value="ARM repeat"/>
    <property type="match status" value="1"/>
</dbReference>
<comment type="similarity">
    <text evidence="1">Belongs to the BZW family.</text>
</comment>
<accession>T2M2Y7</accession>
<evidence type="ECO:0000259" key="2">
    <source>
        <dbReference type="PROSITE" id="PS51363"/>
    </source>
</evidence>
<dbReference type="InterPro" id="IPR057397">
    <property type="entry name" value="HEAT_5MP1_2"/>
</dbReference>
<dbReference type="InterPro" id="IPR003307">
    <property type="entry name" value="W2_domain"/>
</dbReference>
<dbReference type="Pfam" id="PF25504">
    <property type="entry name" value="HEAT_5MP1_2"/>
    <property type="match status" value="1"/>
</dbReference>
<organism evidence="3">
    <name type="scientific">Hydra vulgaris</name>
    <name type="common">Hydra</name>
    <name type="synonym">Hydra attenuata</name>
    <dbReference type="NCBI Taxonomy" id="6087"/>
    <lineage>
        <taxon>Eukaryota</taxon>
        <taxon>Metazoa</taxon>
        <taxon>Cnidaria</taxon>
        <taxon>Hydrozoa</taxon>
        <taxon>Hydroidolina</taxon>
        <taxon>Anthoathecata</taxon>
        <taxon>Aplanulata</taxon>
        <taxon>Hydridae</taxon>
        <taxon>Hydra</taxon>
    </lineage>
</organism>
<dbReference type="SMART" id="SM00515">
    <property type="entry name" value="eIF5C"/>
    <property type="match status" value="1"/>
</dbReference>
<dbReference type="GO" id="GO:0006417">
    <property type="term" value="P:regulation of translation"/>
    <property type="evidence" value="ECO:0007669"/>
    <property type="project" value="UniProtKB-ARBA"/>
</dbReference>
<feature type="domain" description="W2" evidence="2">
    <location>
        <begin position="304"/>
        <end position="471"/>
    </location>
</feature>
<dbReference type="FunFam" id="1.25.40.180:FF:000006">
    <property type="entry name" value="Basic leucine zipper and W2 domain-containing protein 1"/>
    <property type="match status" value="1"/>
</dbReference>
<proteinExistence type="evidence at transcript level"/>
<protein>
    <submittedName>
        <fullName evidence="3">Basic leucine zipper and W2 domain-containing protein 2</fullName>
    </submittedName>
</protein>
<dbReference type="OrthoDB" id="1727522at2759"/>
<dbReference type="AlphaFoldDB" id="T2M2Y7"/>
<dbReference type="GO" id="GO:0005737">
    <property type="term" value="C:cytoplasm"/>
    <property type="evidence" value="ECO:0007669"/>
    <property type="project" value="UniProtKB-ARBA"/>
</dbReference>
<dbReference type="EMBL" id="HAAD01000033">
    <property type="protein sequence ID" value="CDG66265.1"/>
    <property type="molecule type" value="mRNA"/>
</dbReference>
<dbReference type="CDD" id="cd11560">
    <property type="entry name" value="W2_eIF5C_like"/>
    <property type="match status" value="1"/>
</dbReference>